<protein>
    <recommendedName>
        <fullName evidence="1">Nitroreductase domain-containing protein</fullName>
    </recommendedName>
</protein>
<dbReference type="PANTHER" id="PTHR43745:SF2">
    <property type="entry name" value="NITROREDUCTASE MJ1384-RELATED"/>
    <property type="match status" value="1"/>
</dbReference>
<evidence type="ECO:0000313" key="2">
    <source>
        <dbReference type="EMBL" id="GAG37474.1"/>
    </source>
</evidence>
<accession>X0X2R5</accession>
<dbReference type="InterPro" id="IPR029479">
    <property type="entry name" value="Nitroreductase"/>
</dbReference>
<dbReference type="EMBL" id="BARS01045870">
    <property type="protein sequence ID" value="GAG37474.1"/>
    <property type="molecule type" value="Genomic_DNA"/>
</dbReference>
<comment type="caution">
    <text evidence="2">The sequence shown here is derived from an EMBL/GenBank/DDBJ whole genome shotgun (WGS) entry which is preliminary data.</text>
</comment>
<reference evidence="2" key="1">
    <citation type="journal article" date="2014" name="Front. Microbiol.">
        <title>High frequency of phylogenetically diverse reductive dehalogenase-homologous genes in deep subseafloor sedimentary metagenomes.</title>
        <authorList>
            <person name="Kawai M."/>
            <person name="Futagami T."/>
            <person name="Toyoda A."/>
            <person name="Takaki Y."/>
            <person name="Nishi S."/>
            <person name="Hori S."/>
            <person name="Arai W."/>
            <person name="Tsubouchi T."/>
            <person name="Morono Y."/>
            <person name="Uchiyama I."/>
            <person name="Ito T."/>
            <person name="Fujiyama A."/>
            <person name="Inagaki F."/>
            <person name="Takami H."/>
        </authorList>
    </citation>
    <scope>NUCLEOTIDE SEQUENCE</scope>
    <source>
        <strain evidence="2">Expedition CK06-06</strain>
    </source>
</reference>
<proteinExistence type="predicted"/>
<organism evidence="2">
    <name type="scientific">marine sediment metagenome</name>
    <dbReference type="NCBI Taxonomy" id="412755"/>
    <lineage>
        <taxon>unclassified sequences</taxon>
        <taxon>metagenomes</taxon>
        <taxon>ecological metagenomes</taxon>
    </lineage>
</organism>
<dbReference type="InterPro" id="IPR052544">
    <property type="entry name" value="Bacteriocin_Proc_Enz"/>
</dbReference>
<evidence type="ECO:0000259" key="1">
    <source>
        <dbReference type="Pfam" id="PF00881"/>
    </source>
</evidence>
<dbReference type="InterPro" id="IPR000415">
    <property type="entry name" value="Nitroreductase-like"/>
</dbReference>
<dbReference type="GO" id="GO:0016491">
    <property type="term" value="F:oxidoreductase activity"/>
    <property type="evidence" value="ECO:0007669"/>
    <property type="project" value="InterPro"/>
</dbReference>
<dbReference type="AlphaFoldDB" id="X0X2R5"/>
<dbReference type="PANTHER" id="PTHR43745">
    <property type="entry name" value="NITROREDUCTASE MJ1384-RELATED"/>
    <property type="match status" value="1"/>
</dbReference>
<sequence length="99" mass="10714">MKTKLAPAARAGLACLFAWAAIAFVAFAEQDEDQPQAVTLLKPTTQGGMPLMQALNARQSSRKFSDRKLPDQVLSDLLWAAWGVNRPDSGKRTAPSAMN</sequence>
<dbReference type="Pfam" id="PF00881">
    <property type="entry name" value="Nitroreductase"/>
    <property type="match status" value="1"/>
</dbReference>
<gene>
    <name evidence="2" type="ORF">S01H1_69126</name>
</gene>
<dbReference type="Gene3D" id="3.40.109.10">
    <property type="entry name" value="NADH Oxidase"/>
    <property type="match status" value="1"/>
</dbReference>
<name>X0X2R5_9ZZZZ</name>
<dbReference type="SUPFAM" id="SSF55469">
    <property type="entry name" value="FMN-dependent nitroreductase-like"/>
    <property type="match status" value="1"/>
</dbReference>
<feature type="non-terminal residue" evidence="2">
    <location>
        <position position="99"/>
    </location>
</feature>
<feature type="domain" description="Nitroreductase" evidence="1">
    <location>
        <begin position="57"/>
        <end position="99"/>
    </location>
</feature>